<gene>
    <name evidence="1" type="ORF">KE626_32550</name>
</gene>
<keyword evidence="2" id="KW-1185">Reference proteome</keyword>
<reference evidence="1 2" key="1">
    <citation type="submission" date="2021-04" db="EMBL/GenBank/DDBJ databases">
        <title>Chitinophaga sp. nov., isolated from the rhizosphere soil.</title>
        <authorList>
            <person name="He S."/>
        </authorList>
    </citation>
    <scope>NUCLEOTIDE SEQUENCE [LARGE SCALE GENOMIC DNA]</scope>
    <source>
        <strain evidence="1 2">2R12</strain>
    </source>
</reference>
<organism evidence="1 2">
    <name type="scientific">Chitinophaga hostae</name>
    <dbReference type="NCBI Taxonomy" id="2831022"/>
    <lineage>
        <taxon>Bacteria</taxon>
        <taxon>Pseudomonadati</taxon>
        <taxon>Bacteroidota</taxon>
        <taxon>Chitinophagia</taxon>
        <taxon>Chitinophagales</taxon>
        <taxon>Chitinophagaceae</taxon>
        <taxon>Chitinophaga</taxon>
    </lineage>
</organism>
<dbReference type="EMBL" id="JAGTXB010000028">
    <property type="protein sequence ID" value="MBS0032109.1"/>
    <property type="molecule type" value="Genomic_DNA"/>
</dbReference>
<name>A0ABS5JA68_9BACT</name>
<dbReference type="Proteomes" id="UP000676386">
    <property type="component" value="Unassembled WGS sequence"/>
</dbReference>
<dbReference type="RefSeq" id="WP_211977266.1">
    <property type="nucleotide sequence ID" value="NZ_CBFHAM010000041.1"/>
</dbReference>
<comment type="caution">
    <text evidence="1">The sequence shown here is derived from an EMBL/GenBank/DDBJ whole genome shotgun (WGS) entry which is preliminary data.</text>
</comment>
<proteinExistence type="predicted"/>
<protein>
    <submittedName>
        <fullName evidence="1">Phosphoribosylpyrophosphate synthetase</fullName>
    </submittedName>
</protein>
<sequence>MEKYSSFAAALSDLKRRGYEADFTAETETVCLYYGELDMRMDPQEFHVDECYRFDCDSSYDSNAVLYAISVPVSGIRGTLVDETGILSCHLRLKI</sequence>
<evidence type="ECO:0000313" key="2">
    <source>
        <dbReference type="Proteomes" id="UP000676386"/>
    </source>
</evidence>
<accession>A0ABS5JA68</accession>
<evidence type="ECO:0000313" key="1">
    <source>
        <dbReference type="EMBL" id="MBS0032109.1"/>
    </source>
</evidence>